<dbReference type="Gene3D" id="1.10.10.10">
    <property type="entry name" value="Winged helix-like DNA-binding domain superfamily/Winged helix DNA-binding domain"/>
    <property type="match status" value="1"/>
</dbReference>
<dbReference type="InterPro" id="IPR036390">
    <property type="entry name" value="WH_DNA-bd_sf"/>
</dbReference>
<organism evidence="2">
    <name type="scientific">Methylobacterium bullatum</name>
    <dbReference type="NCBI Taxonomy" id="570505"/>
    <lineage>
        <taxon>Bacteria</taxon>
        <taxon>Pseudomonadati</taxon>
        <taxon>Pseudomonadota</taxon>
        <taxon>Alphaproteobacteria</taxon>
        <taxon>Hyphomicrobiales</taxon>
        <taxon>Methylobacteriaceae</taxon>
        <taxon>Methylobacterium</taxon>
    </lineage>
</organism>
<feature type="domain" description="DnaD N-terminal" evidence="1">
    <location>
        <begin position="34"/>
        <end position="126"/>
    </location>
</feature>
<proteinExistence type="predicted"/>
<dbReference type="EMBL" id="LR743506">
    <property type="protein sequence ID" value="CAA2109010.1"/>
    <property type="molecule type" value="Genomic_DNA"/>
</dbReference>
<dbReference type="InterPro" id="IPR036388">
    <property type="entry name" value="WH-like_DNA-bd_sf"/>
</dbReference>
<evidence type="ECO:0000259" key="1">
    <source>
        <dbReference type="Pfam" id="PF21984"/>
    </source>
</evidence>
<protein>
    <recommendedName>
        <fullName evidence="1">DnaD N-terminal domain-containing protein</fullName>
    </recommendedName>
</protein>
<sequence>MSKVDKASEADVEKLKTNERKWSKPLMAAGWNAIPNIIIEKQEALGIDALDMNIILHLTHYWWHPENLPHPSVETIAKAVRVQPRTVQKRVKALCELGLIERKQRRHTKHGSTTNLYSFNGLIKACTPYAEEKLAEIHRAKVAKEERLARKKPRLVINNDSDTE</sequence>
<geneLocation type="plasmid" evidence="2">
    <name>3</name>
</geneLocation>
<gene>
    <name evidence="2" type="ORF">MBUL_04503</name>
</gene>
<dbReference type="AlphaFoldDB" id="A0A679JRT0"/>
<accession>A0A679JRT0</accession>
<evidence type="ECO:0000313" key="2">
    <source>
        <dbReference type="EMBL" id="CAA2109010.1"/>
    </source>
</evidence>
<dbReference type="Pfam" id="PF21984">
    <property type="entry name" value="DnaD_N"/>
    <property type="match status" value="1"/>
</dbReference>
<dbReference type="SUPFAM" id="SSF46785">
    <property type="entry name" value="Winged helix' DNA-binding domain"/>
    <property type="match status" value="1"/>
</dbReference>
<reference evidence="2" key="1">
    <citation type="submission" date="2019-12" db="EMBL/GenBank/DDBJ databases">
        <authorList>
            <person name="Cremers G."/>
        </authorList>
    </citation>
    <scope>NUCLEOTIDE SEQUENCE</scope>
    <source>
        <strain evidence="2">Mbul1</strain>
        <plasmid evidence="2">3</plasmid>
    </source>
</reference>
<dbReference type="InterPro" id="IPR053843">
    <property type="entry name" value="DnaD_N"/>
</dbReference>
<keyword evidence="2" id="KW-0614">Plasmid</keyword>
<name>A0A679JRT0_9HYPH</name>